<dbReference type="PANTHER" id="PTHR48079:SF6">
    <property type="entry name" value="NAD(P)-BINDING DOMAIN-CONTAINING PROTEIN-RELATED"/>
    <property type="match status" value="1"/>
</dbReference>
<organism evidence="2 3">
    <name type="scientific">Tunturiibacter lichenicola</name>
    <dbReference type="NCBI Taxonomy" id="2051959"/>
    <lineage>
        <taxon>Bacteria</taxon>
        <taxon>Pseudomonadati</taxon>
        <taxon>Acidobacteriota</taxon>
        <taxon>Terriglobia</taxon>
        <taxon>Terriglobales</taxon>
        <taxon>Acidobacteriaceae</taxon>
        <taxon>Tunturiibacter</taxon>
    </lineage>
</organism>
<evidence type="ECO:0000313" key="2">
    <source>
        <dbReference type="EMBL" id="MBB5345215.1"/>
    </source>
</evidence>
<dbReference type="EMBL" id="JACHDZ010000005">
    <property type="protein sequence ID" value="MBB5345215.1"/>
    <property type="molecule type" value="Genomic_DNA"/>
</dbReference>
<dbReference type="Gene3D" id="3.40.50.720">
    <property type="entry name" value="NAD(P)-binding Rossmann-like Domain"/>
    <property type="match status" value="1"/>
</dbReference>
<feature type="domain" description="NAD-dependent epimerase/dehydratase" evidence="1">
    <location>
        <begin position="3"/>
        <end position="231"/>
    </location>
</feature>
<evidence type="ECO:0000259" key="1">
    <source>
        <dbReference type="Pfam" id="PF01370"/>
    </source>
</evidence>
<dbReference type="InterPro" id="IPR036291">
    <property type="entry name" value="NAD(P)-bd_dom_sf"/>
</dbReference>
<comment type="caution">
    <text evidence="2">The sequence shown here is derived from an EMBL/GenBank/DDBJ whole genome shotgun (WGS) entry which is preliminary data.</text>
</comment>
<dbReference type="AlphaFoldDB" id="A0A7W8N6P4"/>
<dbReference type="GO" id="GO:0004029">
    <property type="term" value="F:aldehyde dehydrogenase (NAD+) activity"/>
    <property type="evidence" value="ECO:0007669"/>
    <property type="project" value="TreeGrafter"/>
</dbReference>
<evidence type="ECO:0000313" key="3">
    <source>
        <dbReference type="Proteomes" id="UP000569092"/>
    </source>
</evidence>
<protein>
    <submittedName>
        <fullName evidence="2">Nucleoside-diphosphate-sugar epimerase</fullName>
    </submittedName>
</protein>
<name>A0A7W8N6P4_9BACT</name>
<dbReference type="PANTHER" id="PTHR48079">
    <property type="entry name" value="PROTEIN YEEZ"/>
    <property type="match status" value="1"/>
</dbReference>
<gene>
    <name evidence="2" type="ORF">HDF10_003206</name>
</gene>
<dbReference type="Proteomes" id="UP000569092">
    <property type="component" value="Unassembled WGS sequence"/>
</dbReference>
<dbReference type="GO" id="GO:0005737">
    <property type="term" value="C:cytoplasm"/>
    <property type="evidence" value="ECO:0007669"/>
    <property type="project" value="TreeGrafter"/>
</dbReference>
<dbReference type="SUPFAM" id="SSF51735">
    <property type="entry name" value="NAD(P)-binding Rossmann-fold domains"/>
    <property type="match status" value="1"/>
</dbReference>
<sequence length="303" mass="32148">MRVFVAGASGAIGEPLIAELLKQGHSVVGMTTSATRAKNLEAQGAEAVLVDAFDAVALETALRRSKAEAVIDELTSLPKEQSDMPKYAAGDRKLRIEGGGNLFRAALASGVRRYLQQASGFFLKAAEGTLADESSPLDVNASPAVAASARTYTELEARLFSSNAIEGVALRYGFFYGPKTWYHPGEAAANMAMKQQNPVVGKGEGVSSFVHIDDAAIGTVAALAAEPGVYNFVDDDPSPQSVWLPAFAKFVGAPPPPRMSEAEVKSIAGEDVVYYATKLSGASNAKAKWVLGWKPRRLQWLEV</sequence>
<dbReference type="InterPro" id="IPR051783">
    <property type="entry name" value="NAD(P)-dependent_oxidoreduct"/>
</dbReference>
<reference evidence="2 3" key="1">
    <citation type="submission" date="2020-08" db="EMBL/GenBank/DDBJ databases">
        <title>Genomic Encyclopedia of Type Strains, Phase IV (KMG-V): Genome sequencing to study the core and pangenomes of soil and plant-associated prokaryotes.</title>
        <authorList>
            <person name="Whitman W."/>
        </authorList>
    </citation>
    <scope>NUCLEOTIDE SEQUENCE [LARGE SCALE GENOMIC DNA]</scope>
    <source>
        <strain evidence="2 3">M8US30</strain>
    </source>
</reference>
<dbReference type="Pfam" id="PF01370">
    <property type="entry name" value="Epimerase"/>
    <property type="match status" value="1"/>
</dbReference>
<accession>A0A7W8N6P4</accession>
<proteinExistence type="predicted"/>
<dbReference type="InterPro" id="IPR001509">
    <property type="entry name" value="Epimerase_deHydtase"/>
</dbReference>